<reference evidence="3" key="1">
    <citation type="journal article" date="2013" name="Nat. Genet.">
        <title>The duck genome and transcriptome provide insight into an avian influenza virus reservoir species.</title>
        <authorList>
            <person name="Huang Y."/>
            <person name="Li Y."/>
            <person name="Burt D.W."/>
            <person name="Chen H."/>
            <person name="Zhang Y."/>
            <person name="Qian W."/>
            <person name="Kim H."/>
            <person name="Gan S."/>
            <person name="Zhao Y."/>
            <person name="Li J."/>
            <person name="Yi K."/>
            <person name="Feng H."/>
            <person name="Zhu P."/>
            <person name="Li B."/>
            <person name="Liu Q."/>
            <person name="Fairley S."/>
            <person name="Magor K.E."/>
            <person name="Du Z."/>
            <person name="Hu X."/>
            <person name="Goodman L."/>
            <person name="Tafer H."/>
            <person name="Vignal A."/>
            <person name="Lee T."/>
            <person name="Kim K.W."/>
            <person name="Sheng Z."/>
            <person name="An Y."/>
            <person name="Searle S."/>
            <person name="Herrero J."/>
            <person name="Groenen M.A."/>
            <person name="Crooijmans R.P."/>
            <person name="Faraut T."/>
            <person name="Cai Q."/>
            <person name="Webster R.G."/>
            <person name="Aldridge J.R."/>
            <person name="Warren W.C."/>
            <person name="Bartschat S."/>
            <person name="Kehr S."/>
            <person name="Marz M."/>
            <person name="Stadler P.F."/>
            <person name="Smith J."/>
            <person name="Kraus R.H."/>
            <person name="Zhao Y."/>
            <person name="Ren L."/>
            <person name="Fei J."/>
            <person name="Morisson M."/>
            <person name="Kaiser P."/>
            <person name="Griffin D.K."/>
            <person name="Rao M."/>
            <person name="Pitel F."/>
            <person name="Wang J."/>
            <person name="Li N."/>
        </authorList>
    </citation>
    <scope>NUCLEOTIDE SEQUENCE [LARGE SCALE GENOMIC DNA]</scope>
</reference>
<name>R0LF99_ANAPL</name>
<accession>R0LF99</accession>
<dbReference type="EMBL" id="KB743214">
    <property type="protein sequence ID" value="EOB00255.1"/>
    <property type="molecule type" value="Genomic_DNA"/>
</dbReference>
<proteinExistence type="predicted"/>
<keyword evidence="3" id="KW-1185">Reference proteome</keyword>
<gene>
    <name evidence="2" type="ORF">Anapl_08747</name>
</gene>
<evidence type="ECO:0000256" key="1">
    <source>
        <dbReference type="SAM" id="MobiDB-lite"/>
    </source>
</evidence>
<organism evidence="2 3">
    <name type="scientific">Anas platyrhynchos</name>
    <name type="common">Mallard</name>
    <name type="synonym">Anas boschas</name>
    <dbReference type="NCBI Taxonomy" id="8839"/>
    <lineage>
        <taxon>Eukaryota</taxon>
        <taxon>Metazoa</taxon>
        <taxon>Chordata</taxon>
        <taxon>Craniata</taxon>
        <taxon>Vertebrata</taxon>
        <taxon>Euteleostomi</taxon>
        <taxon>Archelosauria</taxon>
        <taxon>Archosauria</taxon>
        <taxon>Dinosauria</taxon>
        <taxon>Saurischia</taxon>
        <taxon>Theropoda</taxon>
        <taxon>Coelurosauria</taxon>
        <taxon>Aves</taxon>
        <taxon>Neognathae</taxon>
        <taxon>Galloanserae</taxon>
        <taxon>Anseriformes</taxon>
        <taxon>Anatidae</taxon>
        <taxon>Anatinae</taxon>
        <taxon>Anas</taxon>
    </lineage>
</organism>
<feature type="compositionally biased region" description="Polar residues" evidence="1">
    <location>
        <begin position="78"/>
        <end position="88"/>
    </location>
</feature>
<dbReference type="AlphaFoldDB" id="R0LF99"/>
<evidence type="ECO:0000313" key="2">
    <source>
        <dbReference type="EMBL" id="EOB00255.1"/>
    </source>
</evidence>
<evidence type="ECO:0000313" key="3">
    <source>
        <dbReference type="Proteomes" id="UP000296049"/>
    </source>
</evidence>
<sequence length="130" mass="14834">MLVQNSVRYSPKLDRFTSLQIGYNAGERYVLKGTSRKAVSASLCLQDYQWIRYLETGAHETRQGINRTKKNFKEGRSHTGSYESWSGQQPIPSIVEASEYGSILSKEIPGQKISFWPAHTSYKYGHTVRL</sequence>
<protein>
    <submittedName>
        <fullName evidence="2">Uncharacterized protein</fullName>
    </submittedName>
</protein>
<dbReference type="Proteomes" id="UP000296049">
    <property type="component" value="Unassembled WGS sequence"/>
</dbReference>
<feature type="region of interest" description="Disordered" evidence="1">
    <location>
        <begin position="65"/>
        <end position="88"/>
    </location>
</feature>